<sequence length="40" mass="4442">MLFACNRANLPARGIGEEIYTYIYKGGPLAQLAEQLTLNQ</sequence>
<comment type="caution">
    <text evidence="1">The sequence shown here is derived from an EMBL/GenBank/DDBJ whole genome shotgun (WGS) entry which is preliminary data.</text>
</comment>
<organism evidence="1 2">
    <name type="scientific">Nitrospina gracilis (strain 3/211)</name>
    <dbReference type="NCBI Taxonomy" id="1266370"/>
    <lineage>
        <taxon>Bacteria</taxon>
        <taxon>Pseudomonadati</taxon>
        <taxon>Nitrospinota/Tectimicrobiota group</taxon>
        <taxon>Nitrospinota</taxon>
        <taxon>Nitrospinia</taxon>
        <taxon>Nitrospinales</taxon>
        <taxon>Nitrospinaceae</taxon>
        <taxon>Nitrospina</taxon>
    </lineage>
</organism>
<name>M1YZM2_NITG3</name>
<protein>
    <submittedName>
        <fullName evidence="1">Uncharacterized protein</fullName>
    </submittedName>
</protein>
<dbReference type="AlphaFoldDB" id="M1YZM2"/>
<accession>M1YZM2</accession>
<dbReference type="InParanoid" id="M1YZM2"/>
<dbReference type="EMBL" id="CAQJ01000040">
    <property type="protein sequence ID" value="CCQ90701.1"/>
    <property type="molecule type" value="Genomic_DNA"/>
</dbReference>
<dbReference type="Proteomes" id="UP000011704">
    <property type="component" value="Unassembled WGS sequence"/>
</dbReference>
<proteinExistence type="predicted"/>
<evidence type="ECO:0000313" key="1">
    <source>
        <dbReference type="EMBL" id="CCQ90701.1"/>
    </source>
</evidence>
<gene>
    <name evidence="1" type="ORF">NITGR_360039</name>
</gene>
<evidence type="ECO:0000313" key="2">
    <source>
        <dbReference type="Proteomes" id="UP000011704"/>
    </source>
</evidence>
<reference evidence="1 2" key="1">
    <citation type="journal article" date="2013" name="Front. Microbiol.">
        <title>The genome of Nitrospina gracilis illuminates the metabolism and evolution of the major marine nitrite oxidizer.</title>
        <authorList>
            <person name="Luecker S."/>
            <person name="Nowka B."/>
            <person name="Rattei T."/>
            <person name="Spieck E."/>
            <person name="and Daims H."/>
        </authorList>
    </citation>
    <scope>NUCLEOTIDE SEQUENCE [LARGE SCALE GENOMIC DNA]</scope>
    <source>
        <strain evidence="1 2">3/211</strain>
    </source>
</reference>
<keyword evidence="2" id="KW-1185">Reference proteome</keyword>
<dbReference type="HOGENOM" id="CLU_3293097_0_0_0"/>